<gene>
    <name evidence="17" type="ORF">T9A_00244</name>
</gene>
<dbReference type="EMBL" id="ARXU01000001">
    <property type="protein sequence ID" value="KGD62924.1"/>
    <property type="molecule type" value="Genomic_DNA"/>
</dbReference>
<reference evidence="17 18" key="1">
    <citation type="submission" date="2012-09" db="EMBL/GenBank/DDBJ databases">
        <title>Genome Sequence of alkane-degrading Bacterium Alcanivorax jadensis T9.</title>
        <authorList>
            <person name="Lai Q."/>
            <person name="Shao Z."/>
        </authorList>
    </citation>
    <scope>NUCLEOTIDE SEQUENCE [LARGE SCALE GENOMIC DNA]</scope>
    <source>
        <strain evidence="17 18">T9</strain>
    </source>
</reference>
<dbReference type="SUPFAM" id="SSF81653">
    <property type="entry name" value="Calcium ATPase, transduction domain A"/>
    <property type="match status" value="1"/>
</dbReference>
<keyword evidence="5" id="KW-0597">Phosphoprotein</keyword>
<comment type="subcellular location">
    <subcellularLocation>
        <location evidence="1">Cell membrane</location>
        <topology evidence="1">Multi-pass membrane protein</topology>
    </subcellularLocation>
</comment>
<dbReference type="PROSITE" id="PS01047">
    <property type="entry name" value="HMA_1"/>
    <property type="match status" value="1"/>
</dbReference>
<dbReference type="InterPro" id="IPR023298">
    <property type="entry name" value="ATPase_P-typ_TM_dom_sf"/>
</dbReference>
<dbReference type="Proteomes" id="UP000029443">
    <property type="component" value="Unassembled WGS sequence"/>
</dbReference>
<evidence type="ECO:0000256" key="9">
    <source>
        <dbReference type="ARBA" id="ARBA00022840"/>
    </source>
</evidence>
<keyword evidence="13" id="KW-0406">Ion transport</keyword>
<feature type="transmembrane region" description="Helical" evidence="15">
    <location>
        <begin position="272"/>
        <end position="290"/>
    </location>
</feature>
<evidence type="ECO:0000313" key="17">
    <source>
        <dbReference type="EMBL" id="KGD62924.1"/>
    </source>
</evidence>
<evidence type="ECO:0000256" key="8">
    <source>
        <dbReference type="ARBA" id="ARBA00022741"/>
    </source>
</evidence>
<dbReference type="InterPro" id="IPR021993">
    <property type="entry name" value="ATPase-cat-bd"/>
</dbReference>
<protein>
    <submittedName>
        <fullName evidence="17">Cation-transporting P-type ATPase</fullName>
    </submittedName>
</protein>
<feature type="transmembrane region" description="Helical" evidence="15">
    <location>
        <begin position="740"/>
        <end position="756"/>
    </location>
</feature>
<evidence type="ECO:0000256" key="6">
    <source>
        <dbReference type="ARBA" id="ARBA00022692"/>
    </source>
</evidence>
<keyword evidence="4 15" id="KW-1003">Cell membrane</keyword>
<dbReference type="SUPFAM" id="SSF81665">
    <property type="entry name" value="Calcium ATPase, transmembrane domain M"/>
    <property type="match status" value="1"/>
</dbReference>
<evidence type="ECO:0000256" key="4">
    <source>
        <dbReference type="ARBA" id="ARBA00022475"/>
    </source>
</evidence>
<keyword evidence="18" id="KW-1185">Reference proteome</keyword>
<dbReference type="PANTHER" id="PTHR43520">
    <property type="entry name" value="ATP7, ISOFORM B"/>
    <property type="match status" value="1"/>
</dbReference>
<dbReference type="Pfam" id="PF00122">
    <property type="entry name" value="E1-E2_ATPase"/>
    <property type="match status" value="1"/>
</dbReference>
<accession>A0ABR4WII1</accession>
<evidence type="ECO:0000256" key="10">
    <source>
        <dbReference type="ARBA" id="ARBA00022842"/>
    </source>
</evidence>
<dbReference type="Gene3D" id="3.40.50.1000">
    <property type="entry name" value="HAD superfamily/HAD-like"/>
    <property type="match status" value="1"/>
</dbReference>
<dbReference type="InterPro" id="IPR006121">
    <property type="entry name" value="HMA_dom"/>
</dbReference>
<feature type="transmembrane region" description="Helical" evidence="15">
    <location>
        <begin position="424"/>
        <end position="444"/>
    </location>
</feature>
<keyword evidence="7 15" id="KW-0479">Metal-binding</keyword>
<dbReference type="SUPFAM" id="SSF56784">
    <property type="entry name" value="HAD-like"/>
    <property type="match status" value="1"/>
</dbReference>
<comment type="caution">
    <text evidence="17">The sequence shown here is derived from an EMBL/GenBank/DDBJ whole genome shotgun (WGS) entry which is preliminary data.</text>
</comment>
<dbReference type="SUPFAM" id="SSF55008">
    <property type="entry name" value="HMA, heavy metal-associated domain"/>
    <property type="match status" value="1"/>
</dbReference>
<sequence>MNQSLTPPCWHCGQPAPSGAFTARTPEGSRDACCPGCAAAIETIYGMGLDDYYRIRQDEAPAPDARRAELDLALFEIPDLLAPHCASLPDGERLQLQLSGLTCAACSWLIEKALSTQPGVSRASVNLAGMTLTVDYQGAPQARETARRIQQLGYGVSLPGDPAATAANRREHKRLLGRLILAGLGAMQAMMYSMALYIGVFDGSDAVYEWVFRLASFFVATPVVFYAGWPFFQGAWRGLRNRNLTMDTPIALALFLAWGGSLVAMFTGGSHVYFDSAAMFVFFLLISRWLEHRQRQAINAGYARLGDTLPRAVRRLSGDQAQWVSLRQVAAGDRLLLIQGDVVPVDGRIIDGQGTFDEAALTGESVPISRGLHSCLVAGARLQEGSITLQAECAADHSQIARIAEQVELASRERLDVIRDWHRIAPLFTAAVLLLAAFTLLWHWPAGPGEAFDHTLAVLVITCPCALALAVPLTLSATLGTALREGVLVASPRQLLRLPHIGGVLFDKTGTLTLGRFSLVDTQVAGEGQKADLLAIVSALEWNNPHPLAQAFRDIARNPQMTDILPDGNGITGNLQGQQWRISGAPQQARPGTTCLQLSRDGAVQLYLWLQDSIREESAAVTRALRQQGLAVRMATGDNDAAAGPVARELSLEEWRAGMKPADKTRWLKELQTTTTQMMVGDGINDAEAMLAADVSVATANATSLAQRAAGLYLLKDNLQAIPALPALARRCQRTIRQNLTWALLYNLLAVPFAVAGWIPPWAAAIGMSASSLLVTLNATRVTRWKSSSC</sequence>
<dbReference type="InterPro" id="IPR059000">
    <property type="entry name" value="ATPase_P-type_domA"/>
</dbReference>
<dbReference type="InterPro" id="IPR036412">
    <property type="entry name" value="HAD-like_sf"/>
</dbReference>
<dbReference type="Gene3D" id="3.30.70.100">
    <property type="match status" value="1"/>
</dbReference>
<evidence type="ECO:0000313" key="18">
    <source>
        <dbReference type="Proteomes" id="UP000029443"/>
    </source>
</evidence>
<dbReference type="Gene3D" id="3.40.1110.10">
    <property type="entry name" value="Calcium-transporting ATPase, cytoplasmic domain N"/>
    <property type="match status" value="1"/>
</dbReference>
<evidence type="ECO:0000256" key="1">
    <source>
        <dbReference type="ARBA" id="ARBA00004651"/>
    </source>
</evidence>
<evidence type="ECO:0000256" key="15">
    <source>
        <dbReference type="RuleBase" id="RU362081"/>
    </source>
</evidence>
<feature type="transmembrane region" description="Helical" evidence="15">
    <location>
        <begin position="179"/>
        <end position="198"/>
    </location>
</feature>
<feature type="transmembrane region" description="Helical" evidence="15">
    <location>
        <begin position="244"/>
        <end position="266"/>
    </location>
</feature>
<keyword evidence="6 15" id="KW-0812">Transmembrane</keyword>
<feature type="transmembrane region" description="Helical" evidence="15">
    <location>
        <begin position="456"/>
        <end position="475"/>
    </location>
</feature>
<evidence type="ECO:0000256" key="13">
    <source>
        <dbReference type="ARBA" id="ARBA00023065"/>
    </source>
</evidence>
<organism evidence="17 18">
    <name type="scientific">Alcanivorax jadensis T9</name>
    <dbReference type="NCBI Taxonomy" id="1177181"/>
    <lineage>
        <taxon>Bacteria</taxon>
        <taxon>Pseudomonadati</taxon>
        <taxon>Pseudomonadota</taxon>
        <taxon>Gammaproteobacteria</taxon>
        <taxon>Oceanospirillales</taxon>
        <taxon>Alcanivoracaceae</taxon>
        <taxon>Alcanivorax</taxon>
    </lineage>
</organism>
<dbReference type="NCBIfam" id="TIGR01494">
    <property type="entry name" value="ATPase_P-type"/>
    <property type="match status" value="1"/>
</dbReference>
<keyword evidence="10" id="KW-0460">Magnesium</keyword>
<dbReference type="InterPro" id="IPR027256">
    <property type="entry name" value="P-typ_ATPase_IB"/>
</dbReference>
<dbReference type="InterPro" id="IPR023299">
    <property type="entry name" value="ATPase_P-typ_cyto_dom_N"/>
</dbReference>
<dbReference type="NCBIfam" id="TIGR01525">
    <property type="entry name" value="ATPase-IB_hvy"/>
    <property type="match status" value="1"/>
</dbReference>
<evidence type="ECO:0000256" key="11">
    <source>
        <dbReference type="ARBA" id="ARBA00022967"/>
    </source>
</evidence>
<dbReference type="CDD" id="cd00371">
    <property type="entry name" value="HMA"/>
    <property type="match status" value="1"/>
</dbReference>
<dbReference type="NCBIfam" id="TIGR01512">
    <property type="entry name" value="ATPase-IB2_Cd"/>
    <property type="match status" value="1"/>
</dbReference>
<keyword evidence="11" id="KW-1278">Translocase</keyword>
<keyword evidence="12 15" id="KW-1133">Transmembrane helix</keyword>
<dbReference type="PROSITE" id="PS50846">
    <property type="entry name" value="HMA_2"/>
    <property type="match status" value="1"/>
</dbReference>
<evidence type="ECO:0000256" key="2">
    <source>
        <dbReference type="ARBA" id="ARBA00006024"/>
    </source>
</evidence>
<evidence type="ECO:0000256" key="14">
    <source>
        <dbReference type="ARBA" id="ARBA00023136"/>
    </source>
</evidence>
<dbReference type="Pfam" id="PF00403">
    <property type="entry name" value="HMA"/>
    <property type="match status" value="1"/>
</dbReference>
<dbReference type="PANTHER" id="PTHR43520:SF5">
    <property type="entry name" value="CATION-TRANSPORTING P-TYPE ATPASE-RELATED"/>
    <property type="match status" value="1"/>
</dbReference>
<comment type="similarity">
    <text evidence="2 15">Belongs to the cation transport ATPase (P-type) (TC 3.A.3) family. Type IB subfamily.</text>
</comment>
<evidence type="ECO:0000259" key="16">
    <source>
        <dbReference type="PROSITE" id="PS50846"/>
    </source>
</evidence>
<dbReference type="InterPro" id="IPR001757">
    <property type="entry name" value="P_typ_ATPase"/>
</dbReference>
<proteinExistence type="inferred from homology"/>
<dbReference type="Pfam" id="PF12156">
    <property type="entry name" value="ATPase-cat_bd"/>
    <property type="match status" value="1"/>
</dbReference>
<evidence type="ECO:0000256" key="7">
    <source>
        <dbReference type="ARBA" id="ARBA00022723"/>
    </source>
</evidence>
<dbReference type="RefSeq" id="WP_035244413.1">
    <property type="nucleotide sequence ID" value="NZ_ARXU01000001.1"/>
</dbReference>
<dbReference type="Gene3D" id="2.70.150.10">
    <property type="entry name" value="Calcium-transporting ATPase, cytoplasmic transduction domain A"/>
    <property type="match status" value="1"/>
</dbReference>
<feature type="transmembrane region" description="Helical" evidence="15">
    <location>
        <begin position="210"/>
        <end position="232"/>
    </location>
</feature>
<keyword evidence="8 15" id="KW-0547">Nucleotide-binding</keyword>
<keyword evidence="3" id="KW-0813">Transport</keyword>
<dbReference type="InterPro" id="IPR023214">
    <property type="entry name" value="HAD_sf"/>
</dbReference>
<dbReference type="Pfam" id="PF00702">
    <property type="entry name" value="Hydrolase"/>
    <property type="match status" value="1"/>
</dbReference>
<dbReference type="InterPro" id="IPR036163">
    <property type="entry name" value="HMA_dom_sf"/>
</dbReference>
<dbReference type="InterPro" id="IPR017969">
    <property type="entry name" value="Heavy-metal-associated_CS"/>
</dbReference>
<name>A0ABR4WII1_9GAMM</name>
<evidence type="ECO:0000256" key="5">
    <source>
        <dbReference type="ARBA" id="ARBA00022553"/>
    </source>
</evidence>
<evidence type="ECO:0000256" key="3">
    <source>
        <dbReference type="ARBA" id="ARBA00022448"/>
    </source>
</evidence>
<dbReference type="InterPro" id="IPR008250">
    <property type="entry name" value="ATPase_P-typ_transduc_dom_A_sf"/>
</dbReference>
<feature type="domain" description="HMA" evidence="16">
    <location>
        <begin position="92"/>
        <end position="157"/>
    </location>
</feature>
<keyword evidence="9 15" id="KW-0067">ATP-binding</keyword>
<evidence type="ECO:0000256" key="12">
    <source>
        <dbReference type="ARBA" id="ARBA00022989"/>
    </source>
</evidence>
<dbReference type="PRINTS" id="PR00119">
    <property type="entry name" value="CATATPASE"/>
</dbReference>
<keyword evidence="14 15" id="KW-0472">Membrane</keyword>